<dbReference type="AlphaFoldDB" id="X0T2V0"/>
<organism evidence="1">
    <name type="scientific">marine sediment metagenome</name>
    <dbReference type="NCBI Taxonomy" id="412755"/>
    <lineage>
        <taxon>unclassified sequences</taxon>
        <taxon>metagenomes</taxon>
        <taxon>ecological metagenomes</taxon>
    </lineage>
</organism>
<reference evidence="1" key="1">
    <citation type="journal article" date="2014" name="Front. Microbiol.">
        <title>High frequency of phylogenetically diverse reductive dehalogenase-homologous genes in deep subseafloor sedimentary metagenomes.</title>
        <authorList>
            <person name="Kawai M."/>
            <person name="Futagami T."/>
            <person name="Toyoda A."/>
            <person name="Takaki Y."/>
            <person name="Nishi S."/>
            <person name="Hori S."/>
            <person name="Arai W."/>
            <person name="Tsubouchi T."/>
            <person name="Morono Y."/>
            <person name="Uchiyama I."/>
            <person name="Ito T."/>
            <person name="Fujiyama A."/>
            <person name="Inagaki F."/>
            <person name="Takami H."/>
        </authorList>
    </citation>
    <scope>NUCLEOTIDE SEQUENCE</scope>
    <source>
        <strain evidence="1">Expedition CK06-06</strain>
    </source>
</reference>
<name>X0T2V0_9ZZZZ</name>
<evidence type="ECO:0000313" key="1">
    <source>
        <dbReference type="EMBL" id="GAF81681.1"/>
    </source>
</evidence>
<dbReference type="GO" id="GO:0006412">
    <property type="term" value="P:translation"/>
    <property type="evidence" value="ECO:0007669"/>
    <property type="project" value="InterPro"/>
</dbReference>
<comment type="caution">
    <text evidence="1">The sequence shown here is derived from an EMBL/GenBank/DDBJ whole genome shotgun (WGS) entry which is preliminary data.</text>
</comment>
<dbReference type="InterPro" id="IPR015974">
    <property type="entry name" value="Ribosomal_eL19_dom3"/>
</dbReference>
<accession>X0T2V0</accession>
<dbReference type="EMBL" id="BARS01009937">
    <property type="protein sequence ID" value="GAF81681.1"/>
    <property type="molecule type" value="Genomic_DNA"/>
</dbReference>
<proteinExistence type="predicted"/>
<dbReference type="Gene3D" id="1.10.1200.60">
    <property type="match status" value="1"/>
</dbReference>
<feature type="non-terminal residue" evidence="1">
    <location>
        <position position="1"/>
    </location>
</feature>
<dbReference type="GO" id="GO:0003735">
    <property type="term" value="F:structural constituent of ribosome"/>
    <property type="evidence" value="ECO:0007669"/>
    <property type="project" value="InterPro"/>
</dbReference>
<sequence>LYRKFYLKSKGGFFRSRRHIKLYLEERTKK</sequence>
<protein>
    <submittedName>
        <fullName evidence="1">Uncharacterized protein</fullName>
    </submittedName>
</protein>
<gene>
    <name evidence="1" type="ORF">S01H1_18566</name>
</gene>